<keyword evidence="1" id="KW-0521">NADP</keyword>
<feature type="domain" description="NmrA-like" evidence="3">
    <location>
        <begin position="22"/>
        <end position="290"/>
    </location>
</feature>
<keyword evidence="5" id="KW-1185">Reference proteome</keyword>
<dbReference type="InterPro" id="IPR036291">
    <property type="entry name" value="NAD(P)-bd_dom_sf"/>
</dbReference>
<accession>A0AAN7SXS1</accession>
<name>A0AAN7SXS1_9EURO</name>
<dbReference type="GO" id="GO:0016491">
    <property type="term" value="F:oxidoreductase activity"/>
    <property type="evidence" value="ECO:0007669"/>
    <property type="project" value="UniProtKB-KW"/>
</dbReference>
<dbReference type="Pfam" id="PF05368">
    <property type="entry name" value="NmrA"/>
    <property type="match status" value="1"/>
</dbReference>
<evidence type="ECO:0000256" key="1">
    <source>
        <dbReference type="ARBA" id="ARBA00022857"/>
    </source>
</evidence>
<dbReference type="PANTHER" id="PTHR47706">
    <property type="entry name" value="NMRA-LIKE FAMILY PROTEIN"/>
    <property type="match status" value="1"/>
</dbReference>
<dbReference type="InterPro" id="IPR051609">
    <property type="entry name" value="NmrA/Isoflavone_reductase-like"/>
</dbReference>
<dbReference type="Proteomes" id="UP001309876">
    <property type="component" value="Unassembled WGS sequence"/>
</dbReference>
<reference evidence="4 5" key="1">
    <citation type="submission" date="2023-08" db="EMBL/GenBank/DDBJ databases">
        <title>Black Yeasts Isolated from many extreme environments.</title>
        <authorList>
            <person name="Coleine C."/>
            <person name="Stajich J.E."/>
            <person name="Selbmann L."/>
        </authorList>
    </citation>
    <scope>NUCLEOTIDE SEQUENCE [LARGE SCALE GENOMIC DNA]</scope>
    <source>
        <strain evidence="4 5">CCFEE 5910</strain>
    </source>
</reference>
<sequence length="359" mass="40337">MADASSNIIPLTESPESGHKFDTVALFGSNGQIGSFILQSLVDCRQQSFKVLAFTQPDTPSPREALNLSKSNKDTTIEVKPVDLMQISQSELADQLKGVDVIVSALNGKALESQKLILEAAVDAGVKRIYPSEYGMHHVYTQNDGSGWVHPLWNMKANANEDMIKHPAVFDSKISYTLIGCGDYYNQDREPIWCPWTQSPSDVKDNYILHVAGDQDATADFTHLADFAEFLVVTLCKPEASRNRSINVVSDSISHSQIAKLLEKYTGKQVKIEKYNYDDQRKILSDPKSAPKELRDKSREDGEGQSAFPVDFWFLVKGMQGAGKFRWPIGERHETEFGLDAKNMRNFDWYFRTRNGKDS</sequence>
<evidence type="ECO:0000259" key="3">
    <source>
        <dbReference type="Pfam" id="PF05368"/>
    </source>
</evidence>
<organism evidence="4 5">
    <name type="scientific">Lithohypha guttulata</name>
    <dbReference type="NCBI Taxonomy" id="1690604"/>
    <lineage>
        <taxon>Eukaryota</taxon>
        <taxon>Fungi</taxon>
        <taxon>Dikarya</taxon>
        <taxon>Ascomycota</taxon>
        <taxon>Pezizomycotina</taxon>
        <taxon>Eurotiomycetes</taxon>
        <taxon>Chaetothyriomycetidae</taxon>
        <taxon>Chaetothyriales</taxon>
        <taxon>Trichomeriaceae</taxon>
        <taxon>Lithohypha</taxon>
    </lineage>
</organism>
<protein>
    <recommendedName>
        <fullName evidence="3">NmrA-like domain-containing protein</fullName>
    </recommendedName>
</protein>
<dbReference type="EMBL" id="JAVRRJ010000005">
    <property type="protein sequence ID" value="KAK5084348.1"/>
    <property type="molecule type" value="Genomic_DNA"/>
</dbReference>
<comment type="caution">
    <text evidence="4">The sequence shown here is derived from an EMBL/GenBank/DDBJ whole genome shotgun (WGS) entry which is preliminary data.</text>
</comment>
<gene>
    <name evidence="4" type="ORF">LTR05_005424</name>
</gene>
<dbReference type="SUPFAM" id="SSF51735">
    <property type="entry name" value="NAD(P)-binding Rossmann-fold domains"/>
    <property type="match status" value="1"/>
</dbReference>
<dbReference type="AlphaFoldDB" id="A0AAN7SXS1"/>
<proteinExistence type="predicted"/>
<evidence type="ECO:0000313" key="5">
    <source>
        <dbReference type="Proteomes" id="UP001309876"/>
    </source>
</evidence>
<keyword evidence="2" id="KW-0560">Oxidoreductase</keyword>
<evidence type="ECO:0000313" key="4">
    <source>
        <dbReference type="EMBL" id="KAK5084348.1"/>
    </source>
</evidence>
<evidence type="ECO:0000256" key="2">
    <source>
        <dbReference type="ARBA" id="ARBA00023002"/>
    </source>
</evidence>
<dbReference type="PANTHER" id="PTHR47706:SF11">
    <property type="entry name" value="ISOFLAVONE REDUCTASE FAMILY PROTEIN (AFU_ORTHOLOGUE AFUA_1G12510)"/>
    <property type="match status" value="1"/>
</dbReference>
<dbReference type="Gene3D" id="3.40.50.720">
    <property type="entry name" value="NAD(P)-binding Rossmann-like Domain"/>
    <property type="match status" value="1"/>
</dbReference>
<dbReference type="Gene3D" id="3.90.25.10">
    <property type="entry name" value="UDP-galactose 4-epimerase, domain 1"/>
    <property type="match status" value="1"/>
</dbReference>
<dbReference type="InterPro" id="IPR008030">
    <property type="entry name" value="NmrA-like"/>
</dbReference>